<dbReference type="PANTHER" id="PTHR44329">
    <property type="entry name" value="SERINE/THREONINE-PROTEIN KINASE TNNI3K-RELATED"/>
    <property type="match status" value="1"/>
</dbReference>
<dbReference type="InterPro" id="IPR000719">
    <property type="entry name" value="Prot_kinase_dom"/>
</dbReference>
<dbReference type="Gene3D" id="1.10.510.10">
    <property type="entry name" value="Transferase(Phosphotransferase) domain 1"/>
    <property type="match status" value="1"/>
</dbReference>
<dbReference type="SUPFAM" id="SSF56112">
    <property type="entry name" value="Protein kinase-like (PK-like)"/>
    <property type="match status" value="1"/>
</dbReference>
<feature type="region of interest" description="Disordered" evidence="4">
    <location>
        <begin position="347"/>
        <end position="388"/>
    </location>
</feature>
<dbReference type="Pfam" id="PF00069">
    <property type="entry name" value="Pkinase"/>
    <property type="match status" value="1"/>
</dbReference>
<dbReference type="AlphaFoldDB" id="A0AA35XM78"/>
<dbReference type="InterPro" id="IPR011009">
    <property type="entry name" value="Kinase-like_dom_sf"/>
</dbReference>
<evidence type="ECO:0000313" key="7">
    <source>
        <dbReference type="Proteomes" id="UP001174909"/>
    </source>
</evidence>
<protein>
    <submittedName>
        <fullName evidence="6">Probable serine/threonine-protein kinase kinX</fullName>
    </submittedName>
</protein>
<dbReference type="PROSITE" id="PS50011">
    <property type="entry name" value="PROTEIN_KINASE_DOM"/>
    <property type="match status" value="1"/>
</dbReference>
<keyword evidence="6" id="KW-0418">Kinase</keyword>
<sequence length="414" mass="47377">MEFGYKNIHLMKDKVVGTGAYGTVFHARIDNLVCAAKSLHPVLFRDNDPSTAGLHKKFLSECQIMSRLRHPNIVQYLGRTTDPQTQLPILLMELMDCNLTKFLEGEEPFPYHLQVNFSHDVAKAIAFIHSNQIMHRDVNSNNVLLLGRVQAKLGDFGMSSLLQDRKSRLTQCPGALAYMAPEAQSYMYSEMLDIFSMGVLLVHMMTRMYPNPTDAHRDVGFEKGRRLLVAVPELDRRREHISMINSSHPLLPIANNCLEDKAAQRPSANHLCQQIETLKTAPTYQESLKPRAQERRGEEKSSQRSEQEIEALRVKVENQQLEHQKLAEQLELKDRQLQEAQYRFTQQQAVQQERKRPIPRPIPQSETAVKKLQKELSASQEANSRLEETVAQLESRALHLRDQDGATEIGPDWK</sequence>
<evidence type="ECO:0000259" key="5">
    <source>
        <dbReference type="PROSITE" id="PS50011"/>
    </source>
</evidence>
<proteinExistence type="predicted"/>
<dbReference type="PANTHER" id="PTHR44329:SF298">
    <property type="entry name" value="MIXED LINEAGE KINASE DOMAIN-LIKE PROTEIN"/>
    <property type="match status" value="1"/>
</dbReference>
<reference evidence="6" key="1">
    <citation type="submission" date="2023-03" db="EMBL/GenBank/DDBJ databases">
        <authorList>
            <person name="Steffen K."/>
            <person name="Cardenas P."/>
        </authorList>
    </citation>
    <scope>NUCLEOTIDE SEQUENCE</scope>
</reference>
<keyword evidence="1 3" id="KW-0547">Nucleotide-binding</keyword>
<comment type="caution">
    <text evidence="6">The sequence shown here is derived from an EMBL/GenBank/DDBJ whole genome shotgun (WGS) entry which is preliminary data.</text>
</comment>
<evidence type="ECO:0000256" key="4">
    <source>
        <dbReference type="SAM" id="MobiDB-lite"/>
    </source>
</evidence>
<dbReference type="GO" id="GO:0005524">
    <property type="term" value="F:ATP binding"/>
    <property type="evidence" value="ECO:0007669"/>
    <property type="project" value="UniProtKB-UniRule"/>
</dbReference>
<organism evidence="6 7">
    <name type="scientific">Geodia barretti</name>
    <name type="common">Barrett's horny sponge</name>
    <dbReference type="NCBI Taxonomy" id="519541"/>
    <lineage>
        <taxon>Eukaryota</taxon>
        <taxon>Metazoa</taxon>
        <taxon>Porifera</taxon>
        <taxon>Demospongiae</taxon>
        <taxon>Heteroscleromorpha</taxon>
        <taxon>Tetractinellida</taxon>
        <taxon>Astrophorina</taxon>
        <taxon>Geodiidae</taxon>
        <taxon>Geodia</taxon>
    </lineage>
</organism>
<dbReference type="InterPro" id="IPR051681">
    <property type="entry name" value="Ser/Thr_Kinases-Pseudokinases"/>
</dbReference>
<feature type="binding site" evidence="3">
    <location>
        <position position="37"/>
    </location>
    <ligand>
        <name>ATP</name>
        <dbReference type="ChEBI" id="CHEBI:30616"/>
    </ligand>
</feature>
<gene>
    <name evidence="6" type="ORF">GBAR_LOCUS31760</name>
</gene>
<evidence type="ECO:0000256" key="1">
    <source>
        <dbReference type="ARBA" id="ARBA00022741"/>
    </source>
</evidence>
<name>A0AA35XM78_GEOBA</name>
<evidence type="ECO:0000256" key="3">
    <source>
        <dbReference type="PROSITE-ProRule" id="PRU10141"/>
    </source>
</evidence>
<dbReference type="Proteomes" id="UP001174909">
    <property type="component" value="Unassembled WGS sequence"/>
</dbReference>
<dbReference type="PROSITE" id="PS00107">
    <property type="entry name" value="PROTEIN_KINASE_ATP"/>
    <property type="match status" value="1"/>
</dbReference>
<evidence type="ECO:0000256" key="2">
    <source>
        <dbReference type="ARBA" id="ARBA00022840"/>
    </source>
</evidence>
<keyword evidence="2 3" id="KW-0067">ATP-binding</keyword>
<dbReference type="InterPro" id="IPR017441">
    <property type="entry name" value="Protein_kinase_ATP_BS"/>
</dbReference>
<accession>A0AA35XM78</accession>
<keyword evidence="7" id="KW-1185">Reference proteome</keyword>
<feature type="domain" description="Protein kinase" evidence="5">
    <location>
        <begin position="10"/>
        <end position="278"/>
    </location>
</feature>
<evidence type="ECO:0000313" key="6">
    <source>
        <dbReference type="EMBL" id="CAI8058406.1"/>
    </source>
</evidence>
<feature type="region of interest" description="Disordered" evidence="4">
    <location>
        <begin position="282"/>
        <end position="307"/>
    </location>
</feature>
<feature type="compositionally biased region" description="Basic and acidic residues" evidence="4">
    <location>
        <begin position="288"/>
        <end position="307"/>
    </location>
</feature>
<dbReference type="GO" id="GO:0004674">
    <property type="term" value="F:protein serine/threonine kinase activity"/>
    <property type="evidence" value="ECO:0007669"/>
    <property type="project" value="TreeGrafter"/>
</dbReference>
<keyword evidence="6" id="KW-0808">Transferase</keyword>
<dbReference type="EMBL" id="CASHTH010004512">
    <property type="protein sequence ID" value="CAI8058406.1"/>
    <property type="molecule type" value="Genomic_DNA"/>
</dbReference>